<evidence type="ECO:0000256" key="1">
    <source>
        <dbReference type="ARBA" id="ARBA00004196"/>
    </source>
</evidence>
<comment type="subcellular location">
    <subcellularLocation>
        <location evidence="1">Cell envelope</location>
    </subcellularLocation>
</comment>
<dbReference type="SUPFAM" id="SSF52833">
    <property type="entry name" value="Thioredoxin-like"/>
    <property type="match status" value="1"/>
</dbReference>
<dbReference type="InterPro" id="IPR013740">
    <property type="entry name" value="Redoxin"/>
</dbReference>
<dbReference type="OrthoDB" id="9799347at2"/>
<organism evidence="7 8">
    <name type="scientific">Brevundimonas diminuta 3F5N</name>
    <dbReference type="NCBI Taxonomy" id="1255603"/>
    <lineage>
        <taxon>Bacteria</taxon>
        <taxon>Pseudomonadati</taxon>
        <taxon>Pseudomonadota</taxon>
        <taxon>Alphaproteobacteria</taxon>
        <taxon>Caulobacterales</taxon>
        <taxon>Caulobacteraceae</taxon>
        <taxon>Brevundimonas</taxon>
    </lineage>
</organism>
<keyword evidence="5" id="KW-0472">Membrane</keyword>
<keyword evidence="2" id="KW-0201">Cytochrome c-type biogenesis</keyword>
<keyword evidence="4" id="KW-0676">Redox-active center</keyword>
<evidence type="ECO:0000313" key="7">
    <source>
        <dbReference type="EMBL" id="SJM52781.1"/>
    </source>
</evidence>
<dbReference type="InterPro" id="IPR001640">
    <property type="entry name" value="Lgt"/>
</dbReference>
<evidence type="ECO:0000256" key="5">
    <source>
        <dbReference type="SAM" id="Phobius"/>
    </source>
</evidence>
<dbReference type="EMBL" id="FUIE01000020">
    <property type="protein sequence ID" value="SJM52781.1"/>
    <property type="molecule type" value="Genomic_DNA"/>
</dbReference>
<dbReference type="GO" id="GO:0008961">
    <property type="term" value="F:phosphatidylglycerol-prolipoprotein diacylglyceryl transferase activity"/>
    <property type="evidence" value="ECO:0007669"/>
    <property type="project" value="InterPro"/>
</dbReference>
<evidence type="ECO:0000256" key="3">
    <source>
        <dbReference type="ARBA" id="ARBA00023157"/>
    </source>
</evidence>
<dbReference type="InterPro" id="IPR017937">
    <property type="entry name" value="Thioredoxin_CS"/>
</dbReference>
<evidence type="ECO:0000259" key="6">
    <source>
        <dbReference type="PROSITE" id="PS51352"/>
    </source>
</evidence>
<feature type="transmembrane region" description="Helical" evidence="5">
    <location>
        <begin position="82"/>
        <end position="99"/>
    </location>
</feature>
<accession>A0A1R4FAB3</accession>
<dbReference type="AlphaFoldDB" id="A0A1R4FAB3"/>
<dbReference type="PROSITE" id="PS51352">
    <property type="entry name" value="THIOREDOXIN_2"/>
    <property type="match status" value="1"/>
</dbReference>
<sequence>MNSLSLGPLVLSGERFAIIVGVVVFMIGSSILVSRISGRFNLWSTVVAIGGVAVARLAHVIANWEYFSGDPMRAFAVWQGGFAWFWVLPFVALATVLLLKTRQERAWAIAPVAAAALVWVTTHQLASATEPLPPAQLTLVQLEGASIDLAQPVNQPTVINIWATWCPPCRREMPALAQAEQSHPDVRFLFINQGESRETVGDYLTHEGLSLRHVLLDTGMALPRHYRTVGIPVTLFLHADGSLAKAHMGEIAPEQIAAEIARLNKASPAALSVT</sequence>
<dbReference type="PANTHER" id="PTHR42852">
    <property type="entry name" value="THIOL:DISULFIDE INTERCHANGE PROTEIN DSBE"/>
    <property type="match status" value="1"/>
</dbReference>
<dbReference type="Pfam" id="PF01790">
    <property type="entry name" value="LGT"/>
    <property type="match status" value="1"/>
</dbReference>
<keyword evidence="5" id="KW-1133">Transmembrane helix</keyword>
<dbReference type="Proteomes" id="UP000195766">
    <property type="component" value="Unassembled WGS sequence"/>
</dbReference>
<dbReference type="GO" id="GO:0017004">
    <property type="term" value="P:cytochrome complex assembly"/>
    <property type="evidence" value="ECO:0007669"/>
    <property type="project" value="UniProtKB-KW"/>
</dbReference>
<gene>
    <name evidence="7" type="ORF">FM111_03465</name>
</gene>
<reference evidence="7 8" key="1">
    <citation type="submission" date="2017-02" db="EMBL/GenBank/DDBJ databases">
        <authorList>
            <person name="Peterson S.W."/>
        </authorList>
    </citation>
    <scope>NUCLEOTIDE SEQUENCE [LARGE SCALE GENOMIC DNA]</scope>
    <source>
        <strain evidence="7 8">3F5N</strain>
    </source>
</reference>
<feature type="transmembrane region" description="Helical" evidence="5">
    <location>
        <begin position="40"/>
        <end position="62"/>
    </location>
</feature>
<evidence type="ECO:0000256" key="2">
    <source>
        <dbReference type="ARBA" id="ARBA00022748"/>
    </source>
</evidence>
<dbReference type="PANTHER" id="PTHR42852:SF6">
    <property type="entry name" value="THIOL:DISULFIDE INTERCHANGE PROTEIN DSBE"/>
    <property type="match status" value="1"/>
</dbReference>
<dbReference type="InterPro" id="IPR036249">
    <property type="entry name" value="Thioredoxin-like_sf"/>
</dbReference>
<dbReference type="CDD" id="cd02966">
    <property type="entry name" value="TlpA_like_family"/>
    <property type="match status" value="1"/>
</dbReference>
<keyword evidence="3" id="KW-1015">Disulfide bond</keyword>
<name>A0A1R4FAB3_BREDI</name>
<dbReference type="PROSITE" id="PS00194">
    <property type="entry name" value="THIOREDOXIN_1"/>
    <property type="match status" value="1"/>
</dbReference>
<feature type="transmembrane region" description="Helical" evidence="5">
    <location>
        <begin position="16"/>
        <end position="33"/>
    </location>
</feature>
<proteinExistence type="predicted"/>
<dbReference type="InterPro" id="IPR013766">
    <property type="entry name" value="Thioredoxin_domain"/>
</dbReference>
<dbReference type="GO" id="GO:0030313">
    <property type="term" value="C:cell envelope"/>
    <property type="evidence" value="ECO:0007669"/>
    <property type="project" value="UniProtKB-SubCell"/>
</dbReference>
<dbReference type="RefSeq" id="WP_087139357.1">
    <property type="nucleotide sequence ID" value="NZ_FUIE01000020.1"/>
</dbReference>
<dbReference type="GO" id="GO:0005886">
    <property type="term" value="C:plasma membrane"/>
    <property type="evidence" value="ECO:0007669"/>
    <property type="project" value="InterPro"/>
</dbReference>
<feature type="domain" description="Thioredoxin" evidence="6">
    <location>
        <begin position="126"/>
        <end position="265"/>
    </location>
</feature>
<dbReference type="InterPro" id="IPR050553">
    <property type="entry name" value="Thioredoxin_ResA/DsbE_sf"/>
</dbReference>
<evidence type="ECO:0000256" key="4">
    <source>
        <dbReference type="ARBA" id="ARBA00023284"/>
    </source>
</evidence>
<evidence type="ECO:0000313" key="8">
    <source>
        <dbReference type="Proteomes" id="UP000195766"/>
    </source>
</evidence>
<dbReference type="Pfam" id="PF08534">
    <property type="entry name" value="Redoxin"/>
    <property type="match status" value="1"/>
</dbReference>
<dbReference type="GO" id="GO:0042158">
    <property type="term" value="P:lipoprotein biosynthetic process"/>
    <property type="evidence" value="ECO:0007669"/>
    <property type="project" value="InterPro"/>
</dbReference>
<keyword evidence="5" id="KW-0812">Transmembrane</keyword>
<protein>
    <submittedName>
        <fullName evidence="7">Thioredoxin</fullName>
    </submittedName>
</protein>
<dbReference type="GO" id="GO:0015036">
    <property type="term" value="F:disulfide oxidoreductase activity"/>
    <property type="evidence" value="ECO:0007669"/>
    <property type="project" value="UniProtKB-ARBA"/>
</dbReference>
<feature type="transmembrane region" description="Helical" evidence="5">
    <location>
        <begin position="106"/>
        <end position="126"/>
    </location>
</feature>
<dbReference type="Gene3D" id="3.40.30.10">
    <property type="entry name" value="Glutaredoxin"/>
    <property type="match status" value="1"/>
</dbReference>